<dbReference type="AlphaFoldDB" id="G1XDV6"/>
<dbReference type="InterPro" id="IPR036282">
    <property type="entry name" value="Glutathione-S-Trfase_C_sf"/>
</dbReference>
<dbReference type="Proteomes" id="UP000008784">
    <property type="component" value="Unassembled WGS sequence"/>
</dbReference>
<dbReference type="Gene3D" id="1.20.1050.10">
    <property type="match status" value="1"/>
</dbReference>
<reference evidence="2 3" key="1">
    <citation type="journal article" date="2011" name="PLoS Pathog.">
        <title>Genomic and proteomic analyses of the fungus Arthrobotrys oligospora provide insights into nematode-trap formation.</title>
        <authorList>
            <person name="Yang J."/>
            <person name="Wang L."/>
            <person name="Ji X."/>
            <person name="Feng Y."/>
            <person name="Li X."/>
            <person name="Zou C."/>
            <person name="Xu J."/>
            <person name="Ren Y."/>
            <person name="Mi Q."/>
            <person name="Wu J."/>
            <person name="Liu S."/>
            <person name="Liu Y."/>
            <person name="Huang X."/>
            <person name="Wang H."/>
            <person name="Niu X."/>
            <person name="Li J."/>
            <person name="Liang L."/>
            <person name="Luo Y."/>
            <person name="Ji K."/>
            <person name="Zhou W."/>
            <person name="Yu Z."/>
            <person name="Li G."/>
            <person name="Liu Y."/>
            <person name="Li L."/>
            <person name="Qiao M."/>
            <person name="Feng L."/>
            <person name="Zhang K.-Q."/>
        </authorList>
    </citation>
    <scope>NUCLEOTIDE SEQUENCE [LARGE SCALE GENOMIC DNA]</scope>
    <source>
        <strain evidence="3">ATCC 24927 / CBS 115.81 / DSM 1491</strain>
    </source>
</reference>
<dbReference type="Gene3D" id="3.40.30.10">
    <property type="entry name" value="Glutaredoxin"/>
    <property type="match status" value="1"/>
</dbReference>
<proteinExistence type="predicted"/>
<dbReference type="InParanoid" id="G1XDV6"/>
<dbReference type="OMA" id="GLADFNM"/>
<dbReference type="STRING" id="756982.G1XDV6"/>
<protein>
    <recommendedName>
        <fullName evidence="1">GST C-terminal domain-containing protein</fullName>
    </recommendedName>
</protein>
<dbReference type="PANTHER" id="PTHR44051">
    <property type="entry name" value="GLUTATHIONE S-TRANSFERASE-RELATED"/>
    <property type="match status" value="1"/>
</dbReference>
<dbReference type="Pfam" id="PF00043">
    <property type="entry name" value="GST_C"/>
    <property type="match status" value="1"/>
</dbReference>
<dbReference type="InterPro" id="IPR010987">
    <property type="entry name" value="Glutathione-S-Trfase_C-like"/>
</dbReference>
<organism evidence="2 3">
    <name type="scientific">Arthrobotrys oligospora (strain ATCC 24927 / CBS 115.81 / DSM 1491)</name>
    <name type="common">Nematode-trapping fungus</name>
    <name type="synonym">Didymozoophaga oligospora</name>
    <dbReference type="NCBI Taxonomy" id="756982"/>
    <lineage>
        <taxon>Eukaryota</taxon>
        <taxon>Fungi</taxon>
        <taxon>Dikarya</taxon>
        <taxon>Ascomycota</taxon>
        <taxon>Pezizomycotina</taxon>
        <taxon>Orbiliomycetes</taxon>
        <taxon>Orbiliales</taxon>
        <taxon>Orbiliaceae</taxon>
        <taxon>Orbilia</taxon>
        <taxon>Orbilia oligospora</taxon>
    </lineage>
</organism>
<gene>
    <name evidence="2" type="ORF">AOL_s00079g491</name>
</gene>
<dbReference type="RefSeq" id="XP_011122668.1">
    <property type="nucleotide sequence ID" value="XM_011124366.1"/>
</dbReference>
<dbReference type="OrthoDB" id="2309723at2759"/>
<comment type="caution">
    <text evidence="2">The sequence shown here is derived from an EMBL/GenBank/DDBJ whole genome shotgun (WGS) entry which is preliminary data.</text>
</comment>
<name>G1XDV6_ARTOA</name>
<accession>G1XDV6</accession>
<dbReference type="eggNOG" id="ENOG502SRBR">
    <property type="taxonomic scope" value="Eukaryota"/>
</dbReference>
<keyword evidence="3" id="KW-1185">Reference proteome</keyword>
<evidence type="ECO:0000313" key="2">
    <source>
        <dbReference type="EMBL" id="EGX48852.1"/>
    </source>
</evidence>
<dbReference type="InterPro" id="IPR004046">
    <property type="entry name" value="GST_C"/>
</dbReference>
<feature type="domain" description="GST C-terminal" evidence="1">
    <location>
        <begin position="161"/>
        <end position="298"/>
    </location>
</feature>
<dbReference type="PROSITE" id="PS50405">
    <property type="entry name" value="GST_CTER"/>
    <property type="match status" value="1"/>
</dbReference>
<dbReference type="GeneID" id="22893598"/>
<evidence type="ECO:0000259" key="1">
    <source>
        <dbReference type="PROSITE" id="PS50405"/>
    </source>
</evidence>
<dbReference type="EMBL" id="ADOT01000139">
    <property type="protein sequence ID" value="EGX48852.1"/>
    <property type="molecule type" value="Genomic_DNA"/>
</dbReference>
<dbReference type="PANTHER" id="PTHR44051:SF9">
    <property type="entry name" value="GLUTATHIONE S-TRANSFERASE 1"/>
    <property type="match status" value="1"/>
</dbReference>
<dbReference type="SUPFAM" id="SSF47616">
    <property type="entry name" value="GST C-terminal domain-like"/>
    <property type="match status" value="1"/>
</dbReference>
<dbReference type="HOGENOM" id="CLU_011226_15_0_1"/>
<evidence type="ECO:0000313" key="3">
    <source>
        <dbReference type="Proteomes" id="UP000008784"/>
    </source>
</evidence>
<sequence>MECNFDLSDPSQPSYQTRDLLQSTPSKLNPTYTTSTPASSAQNCVMTSVPQHNYWGYKSPPGTPTVWSLTESGSIRVLWALEELVEQNILESYNLKAFQRSKTTHAAPEAMKEGFRLGKSPILTVSPANAPDEPPTSFVEGRLILQFLADHYAKGLWDPKTPQDQARDIFFQEFAGTTVSTLTSLTLTMDVIPEATPWPLRPLLKLLFVPLMSVFKGKLAEPFEFLEDTLSDEKPWFGGSKLGLADFCMIFPLDACVVRKYFDGTKYPKVNRWHKTVHELPAYQRAVKKMGEYNGVKA</sequence>